<dbReference type="Gene3D" id="1.10.1670.40">
    <property type="match status" value="1"/>
</dbReference>
<evidence type="ECO:0000256" key="5">
    <source>
        <dbReference type="ARBA" id="ARBA00023204"/>
    </source>
</evidence>
<dbReference type="PANTHER" id="PTHR43003">
    <property type="entry name" value="DNA-3-METHYLADENINE GLYCOSYLASE"/>
    <property type="match status" value="1"/>
</dbReference>
<accession>A0A7X0VH99</accession>
<dbReference type="Gene3D" id="1.10.340.30">
    <property type="entry name" value="Hypothetical protein, domain 2"/>
    <property type="match status" value="1"/>
</dbReference>
<dbReference type="RefSeq" id="WP_185671117.1">
    <property type="nucleotide sequence ID" value="NZ_JACJVP010000036.1"/>
</dbReference>
<dbReference type="EC" id="3.2.2.21" evidence="3"/>
<reference evidence="7 8" key="1">
    <citation type="submission" date="2020-08" db="EMBL/GenBank/DDBJ databases">
        <title>Cohnella phylogeny.</title>
        <authorList>
            <person name="Dunlap C."/>
        </authorList>
    </citation>
    <scope>NUCLEOTIDE SEQUENCE [LARGE SCALE GENOMIC DNA]</scope>
    <source>
        <strain evidence="7 8">DSM 28246</strain>
    </source>
</reference>
<dbReference type="GO" id="GO:0006307">
    <property type="term" value="P:DNA alkylation repair"/>
    <property type="evidence" value="ECO:0007669"/>
    <property type="project" value="TreeGrafter"/>
</dbReference>
<dbReference type="SUPFAM" id="SSF48150">
    <property type="entry name" value="DNA-glycosylase"/>
    <property type="match status" value="1"/>
</dbReference>
<dbReference type="InterPro" id="IPR051912">
    <property type="entry name" value="Alkylbase_DNA_Glycosylase/TA"/>
</dbReference>
<comment type="catalytic activity">
    <reaction evidence="1">
        <text>Hydrolysis of alkylated DNA, releasing 3-methyladenine, 3-methylguanine, 7-methylguanine and 7-methyladenine.</text>
        <dbReference type="EC" id="3.2.2.21"/>
    </reaction>
</comment>
<dbReference type="GO" id="GO:0005737">
    <property type="term" value="C:cytoplasm"/>
    <property type="evidence" value="ECO:0007669"/>
    <property type="project" value="TreeGrafter"/>
</dbReference>
<dbReference type="InterPro" id="IPR011257">
    <property type="entry name" value="DNA_glycosylase"/>
</dbReference>
<dbReference type="FunFam" id="1.10.340.30:FF:000004">
    <property type="entry name" value="DNA-3-methyladenine glycosylase II"/>
    <property type="match status" value="1"/>
</dbReference>
<feature type="domain" description="HhH-GPD" evidence="6">
    <location>
        <begin position="53"/>
        <end position="215"/>
    </location>
</feature>
<protein>
    <recommendedName>
        <fullName evidence="3">DNA-3-methyladenine glycosylase II</fullName>
        <ecNumber evidence="3">3.2.2.21</ecNumber>
    </recommendedName>
</protein>
<keyword evidence="8" id="KW-1185">Reference proteome</keyword>
<evidence type="ECO:0000313" key="8">
    <source>
        <dbReference type="Proteomes" id="UP000547209"/>
    </source>
</evidence>
<dbReference type="GO" id="GO:0032131">
    <property type="term" value="F:alkylated DNA binding"/>
    <property type="evidence" value="ECO:0007669"/>
    <property type="project" value="TreeGrafter"/>
</dbReference>
<dbReference type="EMBL" id="JACJVP010000036">
    <property type="protein sequence ID" value="MBB6673253.1"/>
    <property type="molecule type" value="Genomic_DNA"/>
</dbReference>
<dbReference type="SMART" id="SM00478">
    <property type="entry name" value="ENDO3c"/>
    <property type="match status" value="1"/>
</dbReference>
<dbReference type="Pfam" id="PF00730">
    <property type="entry name" value="HhH-GPD"/>
    <property type="match status" value="1"/>
</dbReference>
<dbReference type="GO" id="GO:0032993">
    <property type="term" value="C:protein-DNA complex"/>
    <property type="evidence" value="ECO:0007669"/>
    <property type="project" value="TreeGrafter"/>
</dbReference>
<dbReference type="GO" id="GO:0008725">
    <property type="term" value="F:DNA-3-methyladenine glycosylase activity"/>
    <property type="evidence" value="ECO:0007669"/>
    <property type="project" value="TreeGrafter"/>
</dbReference>
<dbReference type="PANTHER" id="PTHR43003:SF5">
    <property type="entry name" value="DNA-3-METHYLADENINE GLYCOSYLASE"/>
    <property type="match status" value="1"/>
</dbReference>
<evidence type="ECO:0000259" key="6">
    <source>
        <dbReference type="SMART" id="SM00478"/>
    </source>
</evidence>
<dbReference type="GO" id="GO:0006285">
    <property type="term" value="P:base-excision repair, AP site formation"/>
    <property type="evidence" value="ECO:0007669"/>
    <property type="project" value="TreeGrafter"/>
</dbReference>
<evidence type="ECO:0000313" key="7">
    <source>
        <dbReference type="EMBL" id="MBB6673253.1"/>
    </source>
</evidence>
<proteinExistence type="inferred from homology"/>
<comment type="caution">
    <text evidence="7">The sequence shown here is derived from an EMBL/GenBank/DDBJ whole genome shotgun (WGS) entry which is preliminary data.</text>
</comment>
<evidence type="ECO:0000256" key="2">
    <source>
        <dbReference type="ARBA" id="ARBA00010817"/>
    </source>
</evidence>
<dbReference type="InterPro" id="IPR003265">
    <property type="entry name" value="HhH-GPD_domain"/>
</dbReference>
<name>A0A7X0VH99_9BACL</name>
<dbReference type="GO" id="GO:0043916">
    <property type="term" value="F:DNA-7-methylguanine glycosylase activity"/>
    <property type="evidence" value="ECO:0007669"/>
    <property type="project" value="TreeGrafter"/>
</dbReference>
<evidence type="ECO:0000256" key="1">
    <source>
        <dbReference type="ARBA" id="ARBA00000086"/>
    </source>
</evidence>
<keyword evidence="5" id="KW-0234">DNA repair</keyword>
<gene>
    <name evidence="7" type="ORF">H7C19_21490</name>
</gene>
<dbReference type="AlphaFoldDB" id="A0A7X0VH99"/>
<comment type="similarity">
    <text evidence="2">Belongs to the alkylbase DNA glycosidase AlkA family.</text>
</comment>
<dbReference type="Proteomes" id="UP000547209">
    <property type="component" value="Unassembled WGS sequence"/>
</dbReference>
<evidence type="ECO:0000256" key="4">
    <source>
        <dbReference type="ARBA" id="ARBA00022763"/>
    </source>
</evidence>
<dbReference type="CDD" id="cd00056">
    <property type="entry name" value="ENDO3c"/>
    <property type="match status" value="1"/>
</dbReference>
<organism evidence="7 8">
    <name type="scientific">Cohnella nanjingensis</name>
    <dbReference type="NCBI Taxonomy" id="1387779"/>
    <lineage>
        <taxon>Bacteria</taxon>
        <taxon>Bacillati</taxon>
        <taxon>Bacillota</taxon>
        <taxon>Bacilli</taxon>
        <taxon>Bacillales</taxon>
        <taxon>Paenibacillaceae</taxon>
        <taxon>Cohnella</taxon>
    </lineage>
</organism>
<sequence length="223" mass="24429">MTTSRVTELNADHDYVLALCAADPHLAKLIGLIGDLPFKISDDPFSSLVLSIVGQQLSAKAAATIRSRVKTLCGDRVSPDAIRALSEEELRAAGVSRPKIAYIRDLAERIHSGRLDIAALREMDDEAAVQALTEIKGIGTWTAEMFLIFALGRLDVMSYADVGLQRAAKWAYDLPETPKLRYLQQVEGPWSPYRSVASLYLWAAIDHGYVDSGRRLDALASAD</sequence>
<evidence type="ECO:0000256" key="3">
    <source>
        <dbReference type="ARBA" id="ARBA00012000"/>
    </source>
</evidence>
<keyword evidence="4" id="KW-0227">DNA damage</keyword>